<evidence type="ECO:0000313" key="3">
    <source>
        <dbReference type="EMBL" id="CAB3378769.1"/>
    </source>
</evidence>
<dbReference type="InterPro" id="IPR001012">
    <property type="entry name" value="UBX_dom"/>
</dbReference>
<dbReference type="InterPro" id="IPR018997">
    <property type="entry name" value="PUB_domain"/>
</dbReference>
<dbReference type="AlphaFoldDB" id="A0A8S1DDV3"/>
<feature type="compositionally biased region" description="Low complexity" evidence="1">
    <location>
        <begin position="74"/>
        <end position="84"/>
    </location>
</feature>
<proteinExistence type="predicted"/>
<name>A0A8S1DDV3_9INSE</name>
<feature type="domain" description="UBX" evidence="2">
    <location>
        <begin position="358"/>
        <end position="441"/>
    </location>
</feature>
<dbReference type="PROSITE" id="PS50033">
    <property type="entry name" value="UBX"/>
    <property type="match status" value="1"/>
</dbReference>
<reference evidence="3 4" key="1">
    <citation type="submission" date="2020-04" db="EMBL/GenBank/DDBJ databases">
        <authorList>
            <person name="Alioto T."/>
            <person name="Alioto T."/>
            <person name="Gomez Garrido J."/>
        </authorList>
    </citation>
    <scope>NUCLEOTIDE SEQUENCE [LARGE SCALE GENOMIC DNA]</scope>
</reference>
<dbReference type="SUPFAM" id="SSF54236">
    <property type="entry name" value="Ubiquitin-like"/>
    <property type="match status" value="1"/>
</dbReference>
<dbReference type="CDD" id="cd16119">
    <property type="entry name" value="UBX_UBXN6"/>
    <property type="match status" value="1"/>
</dbReference>
<dbReference type="PANTHER" id="PTHR23153">
    <property type="entry name" value="UBX-RELATED"/>
    <property type="match status" value="1"/>
</dbReference>
<dbReference type="Gene3D" id="1.20.58.2190">
    <property type="match status" value="1"/>
</dbReference>
<dbReference type="Pfam" id="PF09409">
    <property type="entry name" value="PUB"/>
    <property type="match status" value="1"/>
</dbReference>
<dbReference type="Gene3D" id="3.10.20.90">
    <property type="entry name" value="Phosphatidylinositol 3-kinase Catalytic Subunit, Chain A, domain 1"/>
    <property type="match status" value="1"/>
</dbReference>
<dbReference type="EMBL" id="CADEPI010000172">
    <property type="protein sequence ID" value="CAB3378769.1"/>
    <property type="molecule type" value="Genomic_DNA"/>
</dbReference>
<sequence>MAGGGKKNKDDEKLGSKIQRFFKGKKNEAKIKLGMTGPGYRLGDAAATSSTRSSSSSSSGTSREPVKRVETSQEARQAGAAALARLGKKGSDDAAFGTSMAAIKAQARRELEAEKAAAAAAAAPPKEESPPPPVQDPERMLISGIYFACPMIGPEVLTKKEWDMKIREFLYEQLEHERSLTAVLMIHSLTKNREKVEQCVALLQRMFDNLIQNPDVEKYRRIKLDSNAFRDKLKDVEGALELLLAVGFEEQEIANDAGVMEKYLVLPAERLGEDDREHLMAMCDALSEAEPITLQLDRGMQVMQPAEASRRTELPPEIYRLTPQELKRLQQAKTEAIERGQILRTKAMREKEEAREMKTYKYAVIRVRFPNNVLLQGTFNVYEKLAEVLAFIREQLHSWEGIDKRPFVITTPTGEKLSEGAQEETMNLMDLKLVPTAILNFAWSMPLPAGAEESYLKPEVLSLLSQLVAHLSSSSSAEPTTATANQKSDCGHQICGQNRVESAHFFEKRSINLIESPRK</sequence>
<dbReference type="SMART" id="SM00580">
    <property type="entry name" value="PUG"/>
    <property type="match status" value="1"/>
</dbReference>
<feature type="compositionally biased region" description="Basic and acidic residues" evidence="1">
    <location>
        <begin position="64"/>
        <end position="73"/>
    </location>
</feature>
<feature type="region of interest" description="Disordered" evidence="1">
    <location>
        <begin position="114"/>
        <end position="137"/>
    </location>
</feature>
<dbReference type="SUPFAM" id="SSF143503">
    <property type="entry name" value="PUG domain-like"/>
    <property type="match status" value="1"/>
</dbReference>
<organism evidence="3 4">
    <name type="scientific">Cloeon dipterum</name>
    <dbReference type="NCBI Taxonomy" id="197152"/>
    <lineage>
        <taxon>Eukaryota</taxon>
        <taxon>Metazoa</taxon>
        <taxon>Ecdysozoa</taxon>
        <taxon>Arthropoda</taxon>
        <taxon>Hexapoda</taxon>
        <taxon>Insecta</taxon>
        <taxon>Pterygota</taxon>
        <taxon>Palaeoptera</taxon>
        <taxon>Ephemeroptera</taxon>
        <taxon>Pisciforma</taxon>
        <taxon>Baetidae</taxon>
        <taxon>Cloeon</taxon>
    </lineage>
</organism>
<dbReference type="PANTHER" id="PTHR23153:SF38">
    <property type="entry name" value="UBX DOMAIN-CONTAINING PROTEIN 6"/>
    <property type="match status" value="1"/>
</dbReference>
<dbReference type="GO" id="GO:0005737">
    <property type="term" value="C:cytoplasm"/>
    <property type="evidence" value="ECO:0007669"/>
    <property type="project" value="TreeGrafter"/>
</dbReference>
<comment type="caution">
    <text evidence="3">The sequence shown here is derived from an EMBL/GenBank/DDBJ whole genome shotgun (WGS) entry which is preliminary data.</text>
</comment>
<evidence type="ECO:0000313" key="4">
    <source>
        <dbReference type="Proteomes" id="UP000494165"/>
    </source>
</evidence>
<dbReference type="InterPro" id="IPR036339">
    <property type="entry name" value="PUB-like_dom_sf"/>
</dbReference>
<dbReference type="InterPro" id="IPR029071">
    <property type="entry name" value="Ubiquitin-like_domsf"/>
</dbReference>
<evidence type="ECO:0000259" key="2">
    <source>
        <dbReference type="PROSITE" id="PS50033"/>
    </source>
</evidence>
<dbReference type="Proteomes" id="UP000494165">
    <property type="component" value="Unassembled WGS sequence"/>
</dbReference>
<feature type="region of interest" description="Disordered" evidence="1">
    <location>
        <begin position="1"/>
        <end position="84"/>
    </location>
</feature>
<dbReference type="OrthoDB" id="49605at2759"/>
<keyword evidence="4" id="KW-1185">Reference proteome</keyword>
<feature type="compositionally biased region" description="Low complexity" evidence="1">
    <location>
        <begin position="45"/>
        <end position="63"/>
    </location>
</feature>
<protein>
    <recommendedName>
        <fullName evidence="2">UBX domain-containing protein</fullName>
    </recommendedName>
</protein>
<accession>A0A8S1DDV3</accession>
<evidence type="ECO:0000256" key="1">
    <source>
        <dbReference type="SAM" id="MobiDB-lite"/>
    </source>
</evidence>
<gene>
    <name evidence="3" type="ORF">CLODIP_2_CD09351</name>
</gene>